<dbReference type="GO" id="GO:0051537">
    <property type="term" value="F:2 iron, 2 sulfur cluster binding"/>
    <property type="evidence" value="ECO:0007669"/>
    <property type="project" value="UniProtKB-KW"/>
</dbReference>
<evidence type="ECO:0000256" key="4">
    <source>
        <dbReference type="ARBA" id="ARBA00022714"/>
    </source>
</evidence>
<dbReference type="InterPro" id="IPR037165">
    <property type="entry name" value="AldOxase/xan_DH_Mopterin-bd_sf"/>
</dbReference>
<feature type="binding site" evidence="12">
    <location>
        <position position="40"/>
    </location>
    <ligand>
        <name>[2Fe-2S] cluster</name>
        <dbReference type="ChEBI" id="CHEBI:190135"/>
        <label>2</label>
    </ligand>
</feature>
<dbReference type="EMBL" id="GDID01002606">
    <property type="protein sequence ID" value="JAP94000.1"/>
    <property type="molecule type" value="Transcribed_RNA"/>
</dbReference>
<keyword evidence="8 12" id="KW-0411">Iron-sulfur</keyword>
<comment type="cofactor">
    <cofactor evidence="1 11">
        <name>FAD</name>
        <dbReference type="ChEBI" id="CHEBI:57692"/>
    </cofactor>
</comment>
<dbReference type="PIRSF" id="PIRSF000127">
    <property type="entry name" value="Xanthine_DH"/>
    <property type="match status" value="1"/>
</dbReference>
<keyword evidence="3 12" id="KW-0500">Molybdenum</keyword>
<feature type="binding site" evidence="11">
    <location>
        <position position="293"/>
    </location>
    <ligand>
        <name>FAD</name>
        <dbReference type="ChEBI" id="CHEBI:57692"/>
    </ligand>
</feature>
<sequence length="1196" mass="134427">PITKCHGKQIITVEGIGSKQILHPIQEQFLNCESFQCGFCAGGFTMSMYTLMRNNQTPTEADILQQLDANVCRCTGYNPIAAAVSSFATDIEDFKFCKKIQIDQSKELAFPEELKSTNKLEYSYQKNSEQTGQQLIKIKYFEPQSLLDLQLALKNSSDCQVVYEVKQDFRIDQSYAVIDLRQVKEFLQINKFEFGSQVTYSQLIEHFGKMTTQSSKQITKILKYFQNSSLRNLHVCSEMDQEFVHLLTSLNAKVTYYDVHTQQFSEHPVTETVLDKLVVKFTMEEPKFLYQVKRARRHVNAQATELTTICIQNEVTIAFNDSKINMPIQQFTDAKEFSQPNKLYNNQLLLCQTAYKLHMNQQVDSELVAVLQQLEDNVYGKNLKLPRCQRIVPDSYKEIVGHPIKTQTLKAKLTGEQLYSTDLDEFSSDVTHGAYVLTTVSFGKILKIDISEAEKIDGFVAYVDERDIPNKTDGNTHSGIQFDTPVFVKNGVVIHMSQPIGLVTATTRAAALQAAKLVKVVYDVDDSQVKQRYLDQKLASPTLQDAINNKSYHPKLGINDRVLTLGDPSLIDKADIVVEGENILNGQEHLYFETHNCIVYPLENGAYKIFSSTQNPAKMQFDVAWNLNDPKRQHKEAKDPFKDETFITNAQVEVEVMQLGGGFGGKQDRPMILCTAAAVASHKTKRAVKLVLDRDQDILTMGGRHPYYYKYKVGLTNAGKYVGMDLLLINDGGSTFDCTGPVLDKSIFQSSSCYTIPNIRVEGRGARTNRVTNTAYRGFGAPQATYIQESILDHACQVWFQKQTQFKNYNEAVLHIRLLNLNKPGDLVLTQTLVSTKYAEHLTQTLLKTLQERVDIPQKIKEIKEFNEKSKYIKRGLALTPLKNSVDFEENFMNQASSLIHIYRDGSVALSHSGIEMGQSLHTKMAMVCAEALKIPLEYIRVINTNTQRCPNTQPTAASSGADINGKAVRMAAEELFENLKELRGNLKDKSWPEVCNIAYFNRIRLTAQSFAILPHEIEWNWDKKTGCTGFYTAYGIGMAIVEVNSLTGEFQTLEAYVQKDVGSPLNPLIDCGQIEGGFAMGTGLLTTEEIIWNQGEQTTNTKNYAVASMVDVPKFMSVEIQKDVPNPANVHDSKASAESPTCLGSAVYFAIKNAVMECRIAQGKQFTNAVDQRGNAYLKTPAPLSYSVIFSTINE</sequence>
<dbReference type="Gene3D" id="3.30.365.10">
    <property type="entry name" value="Aldehyde oxidase/xanthine dehydrogenase, molybdopterin binding domain"/>
    <property type="match status" value="4"/>
</dbReference>
<dbReference type="SMART" id="SM01008">
    <property type="entry name" value="Ald_Xan_dh_C"/>
    <property type="match status" value="1"/>
</dbReference>
<dbReference type="Pfam" id="PF20256">
    <property type="entry name" value="MoCoBD_2"/>
    <property type="match status" value="1"/>
</dbReference>
<dbReference type="SUPFAM" id="SSF47741">
    <property type="entry name" value="CO dehydrogenase ISP C-domain like"/>
    <property type="match status" value="1"/>
</dbReference>
<dbReference type="InterPro" id="IPR002888">
    <property type="entry name" value="2Fe-2S-bd"/>
</dbReference>
<dbReference type="InterPro" id="IPR016208">
    <property type="entry name" value="Ald_Oxase/xanthine_DH-like"/>
</dbReference>
<evidence type="ECO:0000256" key="3">
    <source>
        <dbReference type="ARBA" id="ARBA00022505"/>
    </source>
</evidence>
<dbReference type="GO" id="GO:0005506">
    <property type="term" value="F:iron ion binding"/>
    <property type="evidence" value="ECO:0007669"/>
    <property type="project" value="InterPro"/>
</dbReference>
<dbReference type="SUPFAM" id="SSF56003">
    <property type="entry name" value="Molybdenum cofactor-binding domain"/>
    <property type="match status" value="1"/>
</dbReference>
<keyword evidence="5 12" id="KW-0479">Metal-binding</keyword>
<keyword evidence="11" id="KW-0274">FAD</keyword>
<evidence type="ECO:0000256" key="1">
    <source>
        <dbReference type="ARBA" id="ARBA00001974"/>
    </source>
</evidence>
<evidence type="ECO:0000256" key="7">
    <source>
        <dbReference type="ARBA" id="ARBA00023004"/>
    </source>
</evidence>
<dbReference type="Pfam" id="PF01315">
    <property type="entry name" value="Ald_Xan_dh_C"/>
    <property type="match status" value="1"/>
</dbReference>
<feature type="binding site" evidence="12">
    <location>
        <position position="72"/>
    </location>
    <ligand>
        <name>[2Fe-2S] cluster</name>
        <dbReference type="ChEBI" id="CHEBI:190135"/>
        <label>2</label>
    </ligand>
</feature>
<dbReference type="FunFam" id="3.30.365.10:FF:000002">
    <property type="entry name" value="Xanthine dehydrogenase oxidase"/>
    <property type="match status" value="1"/>
</dbReference>
<proteinExistence type="inferred from homology"/>
<feature type="non-terminal residue" evidence="14">
    <location>
        <position position="1"/>
    </location>
</feature>
<comment type="cofactor">
    <cofactor evidence="12">
        <name>Mo-molybdopterin</name>
        <dbReference type="ChEBI" id="CHEBI:71302"/>
    </cofactor>
    <text evidence="12">Binds 1 Mo-molybdopterin (Mo-MPT) cofactor per subunit.</text>
</comment>
<feature type="active site" description="Proton acceptor" evidence="10">
    <location>
        <position position="1139"/>
    </location>
</feature>
<feature type="binding site" evidence="12">
    <location>
        <position position="958"/>
    </location>
    <ligand>
        <name>Mo-molybdopterin</name>
        <dbReference type="ChEBI" id="CHEBI:71302"/>
    </ligand>
    <ligandPart>
        <name>Mo</name>
        <dbReference type="ChEBI" id="CHEBI:28685"/>
    </ligandPart>
</feature>
<dbReference type="InterPro" id="IPR046867">
    <property type="entry name" value="AldOxase/xan_DH_MoCoBD2"/>
</dbReference>
<comment type="similarity">
    <text evidence="2">Belongs to the xanthine dehydrogenase family.</text>
</comment>
<evidence type="ECO:0000256" key="5">
    <source>
        <dbReference type="ARBA" id="ARBA00022723"/>
    </source>
</evidence>
<evidence type="ECO:0000256" key="12">
    <source>
        <dbReference type="PIRSR" id="PIRSR000127-3"/>
    </source>
</evidence>
<dbReference type="InterPro" id="IPR036884">
    <property type="entry name" value="2Fe-2S-bd_dom_sf"/>
</dbReference>
<feature type="binding site" evidence="12">
    <location>
        <position position="614"/>
    </location>
    <ligand>
        <name>Mo-molybdopterin</name>
        <dbReference type="ChEBI" id="CHEBI:71302"/>
    </ligand>
    <ligandPart>
        <name>Mo</name>
        <dbReference type="ChEBI" id="CHEBI:28685"/>
    </ligandPart>
</feature>
<organism evidence="14">
    <name type="scientific">Trepomonas sp. PC1</name>
    <dbReference type="NCBI Taxonomy" id="1076344"/>
    <lineage>
        <taxon>Eukaryota</taxon>
        <taxon>Metamonada</taxon>
        <taxon>Diplomonadida</taxon>
        <taxon>Hexamitidae</taxon>
        <taxon>Hexamitinae</taxon>
        <taxon>Trepomonas</taxon>
    </lineage>
</organism>
<dbReference type="PANTHER" id="PTHR11908">
    <property type="entry name" value="XANTHINE DEHYDROGENASE"/>
    <property type="match status" value="1"/>
</dbReference>
<evidence type="ECO:0000256" key="2">
    <source>
        <dbReference type="ARBA" id="ARBA00006849"/>
    </source>
</evidence>
<evidence type="ECO:0000256" key="9">
    <source>
        <dbReference type="ARBA" id="ARBA00034078"/>
    </source>
</evidence>
<evidence type="ECO:0000256" key="10">
    <source>
        <dbReference type="PIRSR" id="PIRSR000127-1"/>
    </source>
</evidence>
<dbReference type="AlphaFoldDB" id="A0A146KAZ2"/>
<feature type="binding site" evidence="11">
    <location>
        <position position="779"/>
    </location>
    <ligand>
        <name>substrate</name>
    </ligand>
</feature>
<dbReference type="SUPFAM" id="SSF54665">
    <property type="entry name" value="CO dehydrogenase molybdoprotein N-domain-like"/>
    <property type="match status" value="1"/>
</dbReference>
<dbReference type="PANTHER" id="PTHR11908:SF132">
    <property type="entry name" value="ALDEHYDE OXIDASE 1-RELATED"/>
    <property type="match status" value="1"/>
</dbReference>
<evidence type="ECO:0000259" key="13">
    <source>
        <dbReference type="SMART" id="SM01008"/>
    </source>
</evidence>
<keyword evidence="6" id="KW-0560">Oxidoreductase</keyword>
<evidence type="ECO:0000256" key="8">
    <source>
        <dbReference type="ARBA" id="ARBA00023014"/>
    </source>
</evidence>
<dbReference type="GO" id="GO:0016491">
    <property type="term" value="F:oxidoreductase activity"/>
    <property type="evidence" value="ECO:0007669"/>
    <property type="project" value="UniProtKB-KW"/>
</dbReference>
<feature type="binding site" evidence="12">
    <location>
        <position position="663"/>
    </location>
    <ligand>
        <name>Mo-molybdopterin</name>
        <dbReference type="ChEBI" id="CHEBI:71302"/>
    </ligand>
    <ligandPart>
        <name>Mo</name>
        <dbReference type="ChEBI" id="CHEBI:28685"/>
    </ligandPart>
</feature>
<feature type="binding site" evidence="12">
    <location>
        <position position="777"/>
    </location>
    <ligand>
        <name>Mo-molybdopterin</name>
        <dbReference type="ChEBI" id="CHEBI:71302"/>
    </ligand>
    <ligandPart>
        <name>Mo</name>
        <dbReference type="ChEBI" id="CHEBI:28685"/>
    </ligandPart>
</feature>
<evidence type="ECO:0000256" key="6">
    <source>
        <dbReference type="ARBA" id="ARBA00023002"/>
    </source>
</evidence>
<evidence type="ECO:0000313" key="14">
    <source>
        <dbReference type="EMBL" id="JAP94000.1"/>
    </source>
</evidence>
<gene>
    <name evidence="14" type="ORF">TPC1_13501</name>
</gene>
<reference evidence="14" key="1">
    <citation type="submission" date="2015-07" db="EMBL/GenBank/DDBJ databases">
        <title>Adaptation to a free-living lifestyle via gene acquisitions in the diplomonad Trepomonas sp. PC1.</title>
        <authorList>
            <person name="Xu F."/>
            <person name="Jerlstrom-Hultqvist J."/>
            <person name="Kolisko M."/>
            <person name="Simpson A.G.B."/>
            <person name="Roger A.J."/>
            <person name="Svard S.G."/>
            <person name="Andersson J.O."/>
        </authorList>
    </citation>
    <scope>NUCLEOTIDE SEQUENCE</scope>
    <source>
        <strain evidence="14">PC1</strain>
    </source>
</reference>
<dbReference type="Gene3D" id="3.90.1170.50">
    <property type="entry name" value="Aldehyde oxidase/xanthine dehydrogenase, a/b hammerhead"/>
    <property type="match status" value="1"/>
</dbReference>
<comment type="cofactor">
    <cofactor evidence="12">
        <name>[2Fe-2S] cluster</name>
        <dbReference type="ChEBI" id="CHEBI:190135"/>
    </cofactor>
    <text evidence="12">Binds 2 [2Fe-2S] clusters.</text>
</comment>
<comment type="cofactor">
    <cofactor evidence="9">
        <name>[2Fe-2S] cluster</name>
        <dbReference type="ChEBI" id="CHEBI:190135"/>
    </cofactor>
</comment>
<keyword evidence="7 12" id="KW-0408">Iron</keyword>
<dbReference type="InterPro" id="IPR008274">
    <property type="entry name" value="AldOxase/xan_DH_MoCoBD1"/>
</dbReference>
<protein>
    <submittedName>
        <fullName evidence="14">Xanthine dehydrogenase</fullName>
    </submittedName>
</protein>
<dbReference type="Pfam" id="PF02738">
    <property type="entry name" value="MoCoBD_1"/>
    <property type="match status" value="1"/>
</dbReference>
<feature type="binding site" evidence="12">
    <location>
        <position position="37"/>
    </location>
    <ligand>
        <name>[2Fe-2S] cluster</name>
        <dbReference type="ChEBI" id="CHEBI:190135"/>
        <label>2</label>
    </ligand>
</feature>
<dbReference type="Pfam" id="PF01799">
    <property type="entry name" value="Fer2_2"/>
    <property type="match status" value="1"/>
</dbReference>
<feature type="binding site" evidence="11">
    <location>
        <position position="225"/>
    </location>
    <ligand>
        <name>FAD</name>
        <dbReference type="ChEBI" id="CHEBI:57692"/>
    </ligand>
</feature>
<name>A0A146KAZ2_9EUKA</name>
<dbReference type="Gene3D" id="1.10.150.120">
    <property type="entry name" value="[2Fe-2S]-binding domain"/>
    <property type="match status" value="1"/>
</dbReference>
<accession>A0A146KAZ2</accession>
<feature type="binding site" evidence="12">
    <location>
        <position position="74"/>
    </location>
    <ligand>
        <name>[2Fe-2S] cluster</name>
        <dbReference type="ChEBI" id="CHEBI:190135"/>
        <label>2</label>
    </ligand>
</feature>
<feature type="binding site" evidence="11">
    <location>
        <position position="274"/>
    </location>
    <ligand>
        <name>FAD</name>
        <dbReference type="ChEBI" id="CHEBI:57692"/>
    </ligand>
</feature>
<keyword evidence="4 12" id="KW-0001">2Fe-2S</keyword>
<keyword evidence="11" id="KW-0285">Flavoprotein</keyword>
<dbReference type="InterPro" id="IPR036856">
    <property type="entry name" value="Ald_Oxase/Xan_DH_a/b_sf"/>
</dbReference>
<feature type="domain" description="Aldehyde oxidase/xanthine dehydrogenase a/b hammerhead" evidence="13">
    <location>
        <begin position="414"/>
        <end position="526"/>
    </location>
</feature>
<evidence type="ECO:0000256" key="11">
    <source>
        <dbReference type="PIRSR" id="PIRSR000127-2"/>
    </source>
</evidence>
<dbReference type="InterPro" id="IPR000674">
    <property type="entry name" value="Ald_Oxase/Xan_DH_a/b"/>
</dbReference>